<name>A0A2P4EUA3_9GAMM</name>
<dbReference type="RefSeq" id="WP_104738641.1">
    <property type="nucleotide sequence ID" value="NZ_BMHR01000010.1"/>
</dbReference>
<dbReference type="EMBL" id="PPSK01000010">
    <property type="protein sequence ID" value="POB03018.1"/>
    <property type="molecule type" value="Genomic_DNA"/>
</dbReference>
<proteinExistence type="predicted"/>
<dbReference type="NCBIfam" id="TIGR01634">
    <property type="entry name" value="tail_P2_I"/>
    <property type="match status" value="1"/>
</dbReference>
<accession>A0A2P4EUA3</accession>
<sequence length="217" mass="23237">MSDASLLPPNASAAERALAASAARLTALPVPHRTLHDADTAPEALLPWLAWEYSVDEWDTNWAEDQRRGAIAAAIAVHRHKGTIGAVRAGLAGIGINVRVQEWFAQIPQGEPGTFHLLINASQYPVTLENLHRVIAVLEQSKNLRSHMTLAQLSATTVATLRSAAVSVSGHDVGVTYAVSSLALLMEAQANGQAQTQNATNRLHTLIHTTLPAPGYW</sequence>
<evidence type="ECO:0000313" key="2">
    <source>
        <dbReference type="Proteomes" id="UP000243451"/>
    </source>
</evidence>
<dbReference type="AlphaFoldDB" id="A0A2P4EUA3"/>
<dbReference type="InterPro" id="IPR006521">
    <property type="entry name" value="Tail_protein_I"/>
</dbReference>
<evidence type="ECO:0000313" key="1">
    <source>
        <dbReference type="EMBL" id="POB03018.1"/>
    </source>
</evidence>
<dbReference type="Pfam" id="PF09684">
    <property type="entry name" value="Tail_P2_I"/>
    <property type="match status" value="1"/>
</dbReference>
<reference evidence="1 2" key="1">
    <citation type="submission" date="2018-01" db="EMBL/GenBank/DDBJ databases">
        <title>Draft genome of the type strain Pseudomonas oceani DSM 100277 isolated from the deep water in Okinawa trough, northwestern Pacific Ocean.</title>
        <authorList>
            <person name="Gomila M."/>
            <person name="Mulet M."/>
            <person name="Garcia-Valdes E."/>
            <person name="Lalucat J."/>
        </authorList>
    </citation>
    <scope>NUCLEOTIDE SEQUENCE [LARGE SCALE GENOMIC DNA]</scope>
    <source>
        <strain evidence="1 2">DSM 100277</strain>
    </source>
</reference>
<dbReference type="Proteomes" id="UP000243451">
    <property type="component" value="Unassembled WGS sequence"/>
</dbReference>
<keyword evidence="2" id="KW-1185">Reference proteome</keyword>
<gene>
    <name evidence="1" type="ORF">C1949_11670</name>
</gene>
<organism evidence="1 2">
    <name type="scientific">Halopseudomonas oceani</name>
    <dbReference type="NCBI Taxonomy" id="1708783"/>
    <lineage>
        <taxon>Bacteria</taxon>
        <taxon>Pseudomonadati</taxon>
        <taxon>Pseudomonadota</taxon>
        <taxon>Gammaproteobacteria</taxon>
        <taxon>Pseudomonadales</taxon>
        <taxon>Pseudomonadaceae</taxon>
        <taxon>Halopseudomonas</taxon>
    </lineage>
</organism>
<comment type="caution">
    <text evidence="1">The sequence shown here is derived from an EMBL/GenBank/DDBJ whole genome shotgun (WGS) entry which is preliminary data.</text>
</comment>
<dbReference type="OrthoDB" id="90759at2"/>
<protein>
    <submittedName>
        <fullName evidence="1">Phage tail protein I</fullName>
    </submittedName>
</protein>